<evidence type="ECO:0000313" key="1">
    <source>
        <dbReference type="EMBL" id="SPU00338.1"/>
    </source>
</evidence>
<proteinExistence type="predicted"/>
<reference evidence="1 2" key="1">
    <citation type="submission" date="2018-06" db="EMBL/GenBank/DDBJ databases">
        <authorList>
            <consortium name="Pathogen Informatics"/>
            <person name="Doyle S."/>
        </authorList>
    </citation>
    <scope>NUCLEOTIDE SEQUENCE [LARGE SCALE GENOMIC DNA]</scope>
    <source>
        <strain evidence="1 2">NCTC7582</strain>
    </source>
</reference>
<protein>
    <submittedName>
        <fullName evidence="1">Uncharacterized protein</fullName>
    </submittedName>
</protein>
<evidence type="ECO:0000313" key="2">
    <source>
        <dbReference type="Proteomes" id="UP000251431"/>
    </source>
</evidence>
<name>A0A2X0Y2S7_9BACI</name>
<accession>A0A2X0Y2S7</accession>
<organism evidence="1 2">
    <name type="scientific">Lysinibacillus capsici</name>
    <dbReference type="NCBI Taxonomy" id="2115968"/>
    <lineage>
        <taxon>Bacteria</taxon>
        <taxon>Bacillati</taxon>
        <taxon>Bacillota</taxon>
        <taxon>Bacilli</taxon>
        <taxon>Bacillales</taxon>
        <taxon>Bacillaceae</taxon>
        <taxon>Lysinibacillus</taxon>
    </lineage>
</organism>
<dbReference type="Proteomes" id="UP000251431">
    <property type="component" value="Unassembled WGS sequence"/>
</dbReference>
<gene>
    <name evidence="1" type="ORF">NCTC7582_03221</name>
</gene>
<dbReference type="EMBL" id="UAQE01000001">
    <property type="protein sequence ID" value="SPU00338.1"/>
    <property type="molecule type" value="Genomic_DNA"/>
</dbReference>
<dbReference type="AlphaFoldDB" id="A0A2X0Y2S7"/>
<sequence>MESKMNGYTVIDTHMHQLCVMPKQLDVKHKVNR</sequence>